<name>A0ABR4NHC4_9FUNG</name>
<gene>
    <name evidence="2" type="ORF">HK105_201773</name>
</gene>
<dbReference type="PANTHER" id="PTHR46586:SF3">
    <property type="entry name" value="ANKYRIN REPEAT-CONTAINING PROTEIN"/>
    <property type="match status" value="1"/>
</dbReference>
<evidence type="ECO:0000256" key="1">
    <source>
        <dbReference type="SAM" id="MobiDB-lite"/>
    </source>
</evidence>
<protein>
    <recommendedName>
        <fullName evidence="4">Ankyrin repeat protein</fullName>
    </recommendedName>
</protein>
<reference evidence="2 3" key="1">
    <citation type="submission" date="2023-09" db="EMBL/GenBank/DDBJ databases">
        <title>Pangenome analysis of Batrachochytrium dendrobatidis and related Chytrids.</title>
        <authorList>
            <person name="Yacoub M.N."/>
            <person name="Stajich J.E."/>
            <person name="James T.Y."/>
        </authorList>
    </citation>
    <scope>NUCLEOTIDE SEQUENCE [LARGE SCALE GENOMIC DNA]</scope>
    <source>
        <strain evidence="2 3">JEL0888</strain>
    </source>
</reference>
<dbReference type="Proteomes" id="UP001527925">
    <property type="component" value="Unassembled WGS sequence"/>
</dbReference>
<evidence type="ECO:0000313" key="2">
    <source>
        <dbReference type="EMBL" id="KAL2918939.1"/>
    </source>
</evidence>
<feature type="region of interest" description="Disordered" evidence="1">
    <location>
        <begin position="96"/>
        <end position="124"/>
    </location>
</feature>
<dbReference type="SUPFAM" id="SSF48403">
    <property type="entry name" value="Ankyrin repeat"/>
    <property type="match status" value="1"/>
</dbReference>
<keyword evidence="3" id="KW-1185">Reference proteome</keyword>
<dbReference type="InterPro" id="IPR036770">
    <property type="entry name" value="Ankyrin_rpt-contain_sf"/>
</dbReference>
<evidence type="ECO:0008006" key="4">
    <source>
        <dbReference type="Google" id="ProtNLM"/>
    </source>
</evidence>
<dbReference type="Gene3D" id="1.25.40.20">
    <property type="entry name" value="Ankyrin repeat-containing domain"/>
    <property type="match status" value="1"/>
</dbReference>
<organism evidence="2 3">
    <name type="scientific">Polyrhizophydium stewartii</name>
    <dbReference type="NCBI Taxonomy" id="2732419"/>
    <lineage>
        <taxon>Eukaryota</taxon>
        <taxon>Fungi</taxon>
        <taxon>Fungi incertae sedis</taxon>
        <taxon>Chytridiomycota</taxon>
        <taxon>Chytridiomycota incertae sedis</taxon>
        <taxon>Chytridiomycetes</taxon>
        <taxon>Rhizophydiales</taxon>
        <taxon>Rhizophydiales incertae sedis</taxon>
        <taxon>Polyrhizophydium</taxon>
    </lineage>
</organism>
<dbReference type="InterPro" id="IPR052050">
    <property type="entry name" value="SecEffector_AnkRepeat"/>
</dbReference>
<accession>A0ABR4NHC4</accession>
<dbReference type="PANTHER" id="PTHR46586">
    <property type="entry name" value="ANKYRIN REPEAT-CONTAINING PROTEIN"/>
    <property type="match status" value="1"/>
</dbReference>
<comment type="caution">
    <text evidence="2">The sequence shown here is derived from an EMBL/GenBank/DDBJ whole genome shotgun (WGS) entry which is preliminary data.</text>
</comment>
<dbReference type="EMBL" id="JADGIZ020000005">
    <property type="protein sequence ID" value="KAL2918939.1"/>
    <property type="molecule type" value="Genomic_DNA"/>
</dbReference>
<evidence type="ECO:0000313" key="3">
    <source>
        <dbReference type="Proteomes" id="UP001527925"/>
    </source>
</evidence>
<proteinExistence type="predicted"/>
<sequence>MPLPPKTAPAALDPRVAALHGRIAELEAQRAALLAQRDADVGALQRRVADLEGQLRTALASNKQLAADAAALRRAAASQLPPSPPMHPQALVTASLPAGASGGLPSPRSPEPRQQAVRRAGCPDAASQWDRLPREMQLAVLGRASILTQVITGHARTLSDAQFAALWAEVFASEWAGDLARLPVDRFRTVPWFAPFWHLSTRAMHARVRALGHGFLADGLAQAAICNWWTDMLDFGRPHDLALNAARCGSIAMLRHLADERRAVVLGAEHAQLAAWGEHLALLQWLAARMPDGAWTPQVLDWAVCSDRLECARWLHANRSEGCTVDAMDDAAKYGYLAAVQFLHANRSEGCTTKAMDGAAARGHLKVVAFLHKNRAEGCTAAAMTAAAANGYADVVEFLHTHRTEGRLADAALAAARAGRVGVLQRVRTLDRTAITPAVADAAAAGGSDGVLNWLVGSAGVRPTADAIGAAVAGGHLWMLPWLRSVLGSVFDSHPMARIGARSAAGVLGWLARDDLPTDPRDVLRAAIREARIEPIRWLLWHMPDTPWHAGDADVARGLMRIM</sequence>